<dbReference type="EMBL" id="AP027733">
    <property type="protein sequence ID" value="BDZ52597.1"/>
    <property type="molecule type" value="Genomic_DNA"/>
</dbReference>
<dbReference type="InterPro" id="IPR015943">
    <property type="entry name" value="WD40/YVTN_repeat-like_dom_sf"/>
</dbReference>
<evidence type="ECO:0000256" key="1">
    <source>
        <dbReference type="SAM" id="MobiDB-lite"/>
    </source>
</evidence>
<keyword evidence="3" id="KW-1185">Reference proteome</keyword>
<dbReference type="Proteomes" id="UP001321486">
    <property type="component" value="Plasmid pNBRC108728a"/>
</dbReference>
<evidence type="ECO:0008006" key="4">
    <source>
        <dbReference type="Google" id="ProtNLM"/>
    </source>
</evidence>
<feature type="region of interest" description="Disordered" evidence="1">
    <location>
        <begin position="140"/>
        <end position="196"/>
    </location>
</feature>
<evidence type="ECO:0000313" key="2">
    <source>
        <dbReference type="EMBL" id="BDZ52597.1"/>
    </source>
</evidence>
<feature type="compositionally biased region" description="Low complexity" evidence="1">
    <location>
        <begin position="141"/>
        <end position="165"/>
    </location>
</feature>
<dbReference type="InterPro" id="IPR036278">
    <property type="entry name" value="Sialidase_sf"/>
</dbReference>
<feature type="compositionally biased region" description="Low complexity" evidence="1">
    <location>
        <begin position="182"/>
        <end position="196"/>
    </location>
</feature>
<evidence type="ECO:0000313" key="3">
    <source>
        <dbReference type="Proteomes" id="UP001321486"/>
    </source>
</evidence>
<geneLocation type="plasmid" evidence="2 3">
    <name>pNBRC108728a</name>
</geneLocation>
<proteinExistence type="predicted"/>
<keyword evidence="2" id="KW-0614">Plasmid</keyword>
<dbReference type="SUPFAM" id="SSF50939">
    <property type="entry name" value="Sialidases"/>
    <property type="match status" value="1"/>
</dbReference>
<dbReference type="RefSeq" id="WP_286346881.1">
    <property type="nucleotide sequence ID" value="NZ_AP027733.1"/>
</dbReference>
<dbReference type="CDD" id="cd15482">
    <property type="entry name" value="Sialidase_non-viral"/>
    <property type="match status" value="1"/>
</dbReference>
<reference evidence="3" key="1">
    <citation type="journal article" date="2019" name="Int. J. Syst. Evol. Microbiol.">
        <title>The Global Catalogue of Microorganisms (GCM) 10K type strain sequencing project: providing services to taxonomists for standard genome sequencing and annotation.</title>
        <authorList>
            <consortium name="The Broad Institute Genomics Platform"/>
            <consortium name="The Broad Institute Genome Sequencing Center for Infectious Disease"/>
            <person name="Wu L."/>
            <person name="Ma J."/>
        </authorList>
    </citation>
    <scope>NUCLEOTIDE SEQUENCE [LARGE SCALE GENOMIC DNA]</scope>
    <source>
        <strain evidence="3">NBRC 108728</strain>
    </source>
</reference>
<name>A0ABM8GVX1_9MICO</name>
<accession>A0ABM8GVX1</accession>
<dbReference type="Gene3D" id="2.130.10.10">
    <property type="entry name" value="YVTN repeat-like/Quinoprotein amine dehydrogenase"/>
    <property type="match status" value="1"/>
</dbReference>
<organism evidence="2 3">
    <name type="scientific">Frondihabitans sucicola</name>
    <dbReference type="NCBI Taxonomy" id="1268041"/>
    <lineage>
        <taxon>Bacteria</taxon>
        <taxon>Bacillati</taxon>
        <taxon>Actinomycetota</taxon>
        <taxon>Actinomycetes</taxon>
        <taxon>Micrococcales</taxon>
        <taxon>Microbacteriaceae</taxon>
        <taxon>Frondihabitans</taxon>
    </lineage>
</organism>
<gene>
    <name evidence="2" type="ORF">GCM10025867_48380</name>
</gene>
<sequence>MAIAALLILAAIPQFNQYRQKAVVSNLQNDVHNASLAAESALIGAVSKHSGGEGDSGIHLTAAAPTDEIALITAAVATVKLSTTTDQPLAVADVGSGGYAITASSTKTDIKAVYLSQLTATMPKLTQGINLIGKDGSVIGAPADSTPTATPTGTPTPTSTPSAPAVVIDDSLAPDGTAGANTAGSHSLAASSTSTNSLDFGTKGSTLLWTQSNVKRPSSPTFASDGTLAWGTTVAAASAYDKSGYSTLQQSEGGKVLVFRTNGGQMLYSIDGGTTIKTLPLPAGAVTSYALSGDGSIVYGIWNSTLYKVTNLAAATPTVTSAPTGVSGNYGSFNPATNVDGSKIVFFNGALIELSTDGGKTFNVSLNVTTMPAASVGKFTLTQVTMSRDGSTITALGHDGNYAGALFVSTDGGSSWRQTTGSGSSNLDHVAVSGNGHTMISGSENSGETITVSFDSGSTWQNVKGQVAGSAGGWAQTYDIAISGDGHTWIASQGGNTNRFVFGTL</sequence>
<protein>
    <recommendedName>
        <fullName evidence="4">Exo-alpha-sialidase</fullName>
    </recommendedName>
</protein>